<feature type="non-terminal residue" evidence="1">
    <location>
        <position position="47"/>
    </location>
</feature>
<reference evidence="1" key="1">
    <citation type="submission" date="2018-05" db="EMBL/GenBank/DDBJ databases">
        <authorList>
            <person name="Lanie J.A."/>
            <person name="Ng W.-L."/>
            <person name="Kazmierczak K.M."/>
            <person name="Andrzejewski T.M."/>
            <person name="Davidsen T.M."/>
            <person name="Wayne K.J."/>
            <person name="Tettelin H."/>
            <person name="Glass J.I."/>
            <person name="Rusch D."/>
            <person name="Podicherti R."/>
            <person name="Tsui H.-C.T."/>
            <person name="Winkler M.E."/>
        </authorList>
    </citation>
    <scope>NUCLEOTIDE SEQUENCE</scope>
</reference>
<sequence length="47" mass="5505">MSIINWNIDDFHPVVNLPKKYPVLDLSDGLWALKDGEKYIGKYNEVR</sequence>
<protein>
    <submittedName>
        <fullName evidence="1">Uncharacterized protein</fullName>
    </submittedName>
</protein>
<dbReference type="EMBL" id="UINC01045945">
    <property type="protein sequence ID" value="SVB53314.1"/>
    <property type="molecule type" value="Genomic_DNA"/>
</dbReference>
<dbReference type="AlphaFoldDB" id="A0A382ET43"/>
<accession>A0A382ET43</accession>
<gene>
    <name evidence="1" type="ORF">METZ01_LOCUS206168</name>
</gene>
<proteinExistence type="predicted"/>
<name>A0A382ET43_9ZZZZ</name>
<organism evidence="1">
    <name type="scientific">marine metagenome</name>
    <dbReference type="NCBI Taxonomy" id="408172"/>
    <lineage>
        <taxon>unclassified sequences</taxon>
        <taxon>metagenomes</taxon>
        <taxon>ecological metagenomes</taxon>
    </lineage>
</organism>
<evidence type="ECO:0000313" key="1">
    <source>
        <dbReference type="EMBL" id="SVB53314.1"/>
    </source>
</evidence>